<protein>
    <submittedName>
        <fullName evidence="2">Uncharacterized protein</fullName>
    </submittedName>
</protein>
<dbReference type="AlphaFoldDB" id="A0A101SZ77"/>
<comment type="caution">
    <text evidence="2">The sequence shown here is derived from an EMBL/GenBank/DDBJ whole genome shotgun (WGS) entry which is preliminary data.</text>
</comment>
<dbReference type="EMBL" id="LMWW01000028">
    <property type="protein sequence ID" value="KUN82822.1"/>
    <property type="molecule type" value="Genomic_DNA"/>
</dbReference>
<evidence type="ECO:0000313" key="2">
    <source>
        <dbReference type="EMBL" id="KUN82822.1"/>
    </source>
</evidence>
<name>A0A101SZ77_9ACTN</name>
<gene>
    <name evidence="2" type="ORF">AQJ64_18315</name>
</gene>
<accession>A0A101SZ77</accession>
<keyword evidence="3" id="KW-1185">Reference proteome</keyword>
<proteinExistence type="predicted"/>
<sequence>MRALSAVELSVPAAQLMELRHEGRTYRWDVREHVQPISSSSDASADHEPVLPQARRVHRDQ</sequence>
<reference evidence="2 3" key="1">
    <citation type="submission" date="2015-10" db="EMBL/GenBank/DDBJ databases">
        <title>Draft genome sequence of Streptomyces griseoruber DSM 40281, type strain for the species Streptomyces griseoruber.</title>
        <authorList>
            <person name="Ruckert C."/>
            <person name="Winkler A."/>
            <person name="Kalinowski J."/>
            <person name="Kampfer P."/>
            <person name="Glaeser S."/>
        </authorList>
    </citation>
    <scope>NUCLEOTIDE SEQUENCE [LARGE SCALE GENOMIC DNA]</scope>
    <source>
        <strain evidence="2 3">DSM 40281</strain>
    </source>
</reference>
<evidence type="ECO:0000256" key="1">
    <source>
        <dbReference type="SAM" id="MobiDB-lite"/>
    </source>
</evidence>
<evidence type="ECO:0000313" key="3">
    <source>
        <dbReference type="Proteomes" id="UP000052982"/>
    </source>
</evidence>
<feature type="region of interest" description="Disordered" evidence="1">
    <location>
        <begin position="36"/>
        <end position="61"/>
    </location>
</feature>
<organism evidence="2 3">
    <name type="scientific">Streptomyces griseoruber</name>
    <dbReference type="NCBI Taxonomy" id="1943"/>
    <lineage>
        <taxon>Bacteria</taxon>
        <taxon>Bacillati</taxon>
        <taxon>Actinomycetota</taxon>
        <taxon>Actinomycetes</taxon>
        <taxon>Kitasatosporales</taxon>
        <taxon>Streptomycetaceae</taxon>
        <taxon>Streptomyces</taxon>
    </lineage>
</organism>
<dbReference type="Proteomes" id="UP000052982">
    <property type="component" value="Unassembled WGS sequence"/>
</dbReference>